<evidence type="ECO:0000256" key="4">
    <source>
        <dbReference type="ARBA" id="ARBA00023002"/>
    </source>
</evidence>
<dbReference type="Proteomes" id="UP000823914">
    <property type="component" value="Unassembled WGS sequence"/>
</dbReference>
<dbReference type="PANTHER" id="PTHR10578">
    <property type="entry name" value="S -2-HYDROXY-ACID OXIDASE-RELATED"/>
    <property type="match status" value="1"/>
</dbReference>
<evidence type="ECO:0000256" key="1">
    <source>
        <dbReference type="ARBA" id="ARBA00001917"/>
    </source>
</evidence>
<dbReference type="SUPFAM" id="SSF51395">
    <property type="entry name" value="FMN-linked oxidoreductases"/>
    <property type="match status" value="1"/>
</dbReference>
<dbReference type="InterPro" id="IPR000262">
    <property type="entry name" value="FMN-dep_DH"/>
</dbReference>
<evidence type="ECO:0000256" key="2">
    <source>
        <dbReference type="ARBA" id="ARBA00022630"/>
    </source>
</evidence>
<evidence type="ECO:0000313" key="7">
    <source>
        <dbReference type="Proteomes" id="UP000823914"/>
    </source>
</evidence>
<sequence length="305" mass="33732">MLRRLEYKCHFCSECAGYGCVGELPGMGGAFDSANFQANVAGWKKLEEEFSVGKEAIPAENCNGEFPALRLAPMTGAVENVGYPDERAFYYDLLMAAATAGFRLALGDGTPDEKLLYGIEAMKATRQFYPDIQAAVFIKPYANEKIFERMEWAREVAEFLGVDIDSYNIVTMRNKAKLEKKTATQLKELKQKAEKPFMIKGLFTPEDVELVREVKPDVAIISNHGGRIETVRGSTAEFLKNYGKELQANCGQLWVDSGLRTRKDILTAARFGVKEVMIGRPIVTALCRDGVKGVKKVAETLGGNS</sequence>
<keyword evidence="4" id="KW-0560">Oxidoreductase</keyword>
<reference evidence="6" key="2">
    <citation type="submission" date="2021-04" db="EMBL/GenBank/DDBJ databases">
        <authorList>
            <person name="Gilroy R."/>
        </authorList>
    </citation>
    <scope>NUCLEOTIDE SEQUENCE</scope>
    <source>
        <strain evidence="6">Gambia15-2214</strain>
    </source>
</reference>
<keyword evidence="2" id="KW-0285">Flavoprotein</keyword>
<organism evidence="6 7">
    <name type="scientific">Candidatus Treponema excrementipullorum</name>
    <dbReference type="NCBI Taxonomy" id="2838768"/>
    <lineage>
        <taxon>Bacteria</taxon>
        <taxon>Pseudomonadati</taxon>
        <taxon>Spirochaetota</taxon>
        <taxon>Spirochaetia</taxon>
        <taxon>Spirochaetales</taxon>
        <taxon>Treponemataceae</taxon>
        <taxon>Treponema</taxon>
    </lineage>
</organism>
<dbReference type="EMBL" id="JAHLFV010000019">
    <property type="protein sequence ID" value="MBU3849104.1"/>
    <property type="molecule type" value="Genomic_DNA"/>
</dbReference>
<proteinExistence type="predicted"/>
<evidence type="ECO:0000256" key="3">
    <source>
        <dbReference type="ARBA" id="ARBA00022643"/>
    </source>
</evidence>
<comment type="caution">
    <text evidence="6">The sequence shown here is derived from an EMBL/GenBank/DDBJ whole genome shotgun (WGS) entry which is preliminary data.</text>
</comment>
<reference evidence="6" key="1">
    <citation type="journal article" date="2021" name="PeerJ">
        <title>Extensive microbial diversity within the chicken gut microbiome revealed by metagenomics and culture.</title>
        <authorList>
            <person name="Gilroy R."/>
            <person name="Ravi A."/>
            <person name="Getino M."/>
            <person name="Pursley I."/>
            <person name="Horton D.L."/>
            <person name="Alikhan N.F."/>
            <person name="Baker D."/>
            <person name="Gharbi K."/>
            <person name="Hall N."/>
            <person name="Watson M."/>
            <person name="Adriaenssens E.M."/>
            <person name="Foster-Nyarko E."/>
            <person name="Jarju S."/>
            <person name="Secka A."/>
            <person name="Antonio M."/>
            <person name="Oren A."/>
            <person name="Chaudhuri R.R."/>
            <person name="La Ragione R."/>
            <person name="Hildebrand F."/>
            <person name="Pallen M.J."/>
        </authorList>
    </citation>
    <scope>NUCLEOTIDE SEQUENCE</scope>
    <source>
        <strain evidence="6">Gambia15-2214</strain>
    </source>
</reference>
<evidence type="ECO:0000313" key="6">
    <source>
        <dbReference type="EMBL" id="MBU3849104.1"/>
    </source>
</evidence>
<dbReference type="AlphaFoldDB" id="A0A9E2L0I5"/>
<comment type="cofactor">
    <cofactor evidence="1">
        <name>FMN</name>
        <dbReference type="ChEBI" id="CHEBI:58210"/>
    </cofactor>
</comment>
<dbReference type="GO" id="GO:0016491">
    <property type="term" value="F:oxidoreductase activity"/>
    <property type="evidence" value="ECO:0007669"/>
    <property type="project" value="UniProtKB-KW"/>
</dbReference>
<dbReference type="Gene3D" id="3.20.20.70">
    <property type="entry name" value="Aldolase class I"/>
    <property type="match status" value="1"/>
</dbReference>
<keyword evidence="3" id="KW-0288">FMN</keyword>
<dbReference type="InterPro" id="IPR037396">
    <property type="entry name" value="FMN_HAD"/>
</dbReference>
<gene>
    <name evidence="6" type="ORF">IAA16_00890</name>
</gene>
<dbReference type="Pfam" id="PF01070">
    <property type="entry name" value="FMN_dh"/>
    <property type="match status" value="1"/>
</dbReference>
<name>A0A9E2L0I5_9SPIR</name>
<accession>A0A9E2L0I5</accession>
<evidence type="ECO:0000259" key="5">
    <source>
        <dbReference type="PROSITE" id="PS51349"/>
    </source>
</evidence>
<dbReference type="PROSITE" id="PS51349">
    <property type="entry name" value="FMN_HYDROXY_ACID_DH_2"/>
    <property type="match status" value="1"/>
</dbReference>
<feature type="domain" description="FMN hydroxy acid dehydrogenase" evidence="5">
    <location>
        <begin position="1"/>
        <end position="305"/>
    </location>
</feature>
<protein>
    <submittedName>
        <fullName evidence="6">Alpha-hydroxy-acid oxidizing protein</fullName>
    </submittedName>
</protein>
<dbReference type="PANTHER" id="PTHR10578:SF107">
    <property type="entry name" value="2-HYDROXYACID OXIDASE 1"/>
    <property type="match status" value="1"/>
</dbReference>
<dbReference type="InterPro" id="IPR013785">
    <property type="entry name" value="Aldolase_TIM"/>
</dbReference>